<reference evidence="2" key="1">
    <citation type="submission" date="2015-12" db="EMBL/GenBank/DDBJ databases">
        <authorList>
            <person name="Sencilo A."/>
            <person name="Bamford D.H."/>
            <person name="Roine E."/>
        </authorList>
    </citation>
    <scope>NUCLEOTIDE SEQUENCE [LARGE SCALE GENOMIC DNA]</scope>
</reference>
<evidence type="ECO:0000313" key="1">
    <source>
        <dbReference type="EMBL" id="ALY07514.1"/>
    </source>
</evidence>
<keyword evidence="2" id="KW-1185">Reference proteome</keyword>
<gene>
    <name evidence="1" type="ORF">2AV2_62</name>
</gene>
<evidence type="ECO:0000313" key="2">
    <source>
        <dbReference type="Proteomes" id="UP000225722"/>
    </source>
</evidence>
<dbReference type="Proteomes" id="UP000225722">
    <property type="component" value="Segment"/>
</dbReference>
<dbReference type="EMBL" id="KU230356">
    <property type="protein sequence ID" value="ALY07514.1"/>
    <property type="molecule type" value="Genomic_DNA"/>
</dbReference>
<sequence length="32" mass="3764">MQIDNDVEPNKAVMRAIAVNHIKRMMPKRKEV</sequence>
<name>A0A1L2BWV3_9CAUD</name>
<organism evidence="1 2">
    <name type="scientific">Nodularia phage vB_NpeS-2AV2</name>
    <dbReference type="NCBI Taxonomy" id="1777122"/>
    <lineage>
        <taxon>Viruses</taxon>
        <taxon>Duplodnaviria</taxon>
        <taxon>Heunggongvirae</taxon>
        <taxon>Uroviricota</taxon>
        <taxon>Caudoviricetes</taxon>
        <taxon>Ravarandavirus</taxon>
        <taxon>Ravarandavirus rv2AV2</taxon>
    </lineage>
</organism>
<protein>
    <submittedName>
        <fullName evidence="1">Uncharacterized protein</fullName>
    </submittedName>
</protein>
<proteinExistence type="predicted"/>
<accession>A0A1L2BWV3</accession>